<organism evidence="2 3">
    <name type="scientific">candidate division WOR_3 bacterium SM1_77</name>
    <dbReference type="NCBI Taxonomy" id="1703778"/>
    <lineage>
        <taxon>Bacteria</taxon>
        <taxon>Bacteria division WOR-3</taxon>
    </lineage>
</organism>
<sequence>MTIEELAKYTQGPLGKGLSGPLGSDNRCKFVRAIMGKGTVLRMDVRLESDQDNENRCIPF</sequence>
<evidence type="ECO:0000313" key="3">
    <source>
        <dbReference type="Proteomes" id="UP000050975"/>
    </source>
</evidence>
<evidence type="ECO:0000313" key="2">
    <source>
        <dbReference type="EMBL" id="KPL15756.1"/>
    </source>
</evidence>
<comment type="caution">
    <text evidence="2">The sequence shown here is derived from an EMBL/GenBank/DDBJ whole genome shotgun (WGS) entry which is preliminary data.</text>
</comment>
<dbReference type="EMBL" id="LJVE01000006">
    <property type="protein sequence ID" value="KPL15756.1"/>
    <property type="molecule type" value="Genomic_DNA"/>
</dbReference>
<reference evidence="2 3" key="1">
    <citation type="journal article" date="2015" name="Microbiome">
        <title>Genomic resolution of linkages in carbon, nitrogen, and sulfur cycling among widespread estuary sediment bacteria.</title>
        <authorList>
            <person name="Baker B.J."/>
            <person name="Lazar C.S."/>
            <person name="Teske A.P."/>
            <person name="Dick G.J."/>
        </authorList>
    </citation>
    <scope>NUCLEOTIDE SEQUENCE [LARGE SCALE GENOMIC DNA]</scope>
    <source>
        <strain evidence="2">SM1_77</strain>
    </source>
</reference>
<accession>A0A0S8K2T1</accession>
<dbReference type="Proteomes" id="UP000050975">
    <property type="component" value="Unassembled WGS sequence"/>
</dbReference>
<feature type="region of interest" description="Disordered" evidence="1">
    <location>
        <begin position="1"/>
        <end position="25"/>
    </location>
</feature>
<evidence type="ECO:0000256" key="1">
    <source>
        <dbReference type="SAM" id="MobiDB-lite"/>
    </source>
</evidence>
<proteinExistence type="predicted"/>
<protein>
    <submittedName>
        <fullName evidence="2">Uncharacterized protein</fullName>
    </submittedName>
</protein>
<gene>
    <name evidence="2" type="ORF">AMJ74_00840</name>
</gene>
<dbReference type="AlphaFoldDB" id="A0A0S8K2T1"/>
<name>A0A0S8K2T1_UNCW3</name>